<evidence type="ECO:0000313" key="2">
    <source>
        <dbReference type="Proteomes" id="UP000605253"/>
    </source>
</evidence>
<organism evidence="1 2">
    <name type="scientific">Marinicella pacifica</name>
    <dbReference type="NCBI Taxonomy" id="1171543"/>
    <lineage>
        <taxon>Bacteria</taxon>
        <taxon>Pseudomonadati</taxon>
        <taxon>Pseudomonadota</taxon>
        <taxon>Gammaproteobacteria</taxon>
        <taxon>Lysobacterales</taxon>
        <taxon>Marinicellaceae</taxon>
        <taxon>Marinicella</taxon>
    </lineage>
</organism>
<reference evidence="1" key="1">
    <citation type="journal article" date="2014" name="Int. J. Syst. Evol. Microbiol.">
        <title>Complete genome sequence of Corynebacterium casei LMG S-19264T (=DSM 44701T), isolated from a smear-ripened cheese.</title>
        <authorList>
            <consortium name="US DOE Joint Genome Institute (JGI-PGF)"/>
            <person name="Walter F."/>
            <person name="Albersmeier A."/>
            <person name="Kalinowski J."/>
            <person name="Ruckert C."/>
        </authorList>
    </citation>
    <scope>NUCLEOTIDE SEQUENCE</scope>
    <source>
        <strain evidence="1">CGMCC 1.12181</strain>
    </source>
</reference>
<accession>A0A917FNC0</accession>
<keyword evidence="2" id="KW-1185">Reference proteome</keyword>
<dbReference type="AlphaFoldDB" id="A0A917FNC0"/>
<reference evidence="1" key="2">
    <citation type="submission" date="2020-09" db="EMBL/GenBank/DDBJ databases">
        <authorList>
            <person name="Sun Q."/>
            <person name="Zhou Y."/>
        </authorList>
    </citation>
    <scope>NUCLEOTIDE SEQUENCE</scope>
    <source>
        <strain evidence="1">CGMCC 1.12181</strain>
    </source>
</reference>
<protein>
    <submittedName>
        <fullName evidence="1">Uncharacterized protein</fullName>
    </submittedName>
</protein>
<comment type="caution">
    <text evidence="1">The sequence shown here is derived from an EMBL/GenBank/DDBJ whole genome shotgun (WGS) entry which is preliminary data.</text>
</comment>
<name>A0A917FNC0_9GAMM</name>
<gene>
    <name evidence="1" type="ORF">GCM10011365_14360</name>
</gene>
<dbReference type="Gene3D" id="2.40.160.60">
    <property type="entry name" value="Outer membrane protein transport protein (OMPP1/FadL/TodX)"/>
    <property type="match status" value="1"/>
</dbReference>
<evidence type="ECO:0000313" key="1">
    <source>
        <dbReference type="EMBL" id="GGF94212.1"/>
    </source>
</evidence>
<proteinExistence type="predicted"/>
<dbReference type="SUPFAM" id="SSF56935">
    <property type="entry name" value="Porins"/>
    <property type="match status" value="1"/>
</dbReference>
<dbReference type="EMBL" id="BMEO01000005">
    <property type="protein sequence ID" value="GGF94212.1"/>
    <property type="molecule type" value="Genomic_DNA"/>
</dbReference>
<dbReference type="Proteomes" id="UP000605253">
    <property type="component" value="Unassembled WGS sequence"/>
</dbReference>
<sequence length="357" mass="40535">MDLGHWRNDIAARIYPNFYRELNTTSTPDFSQAVSFAGAKFYYSQDRLSDLGDLMSGKSYFFTFDYEKSFLRPSSFSDQAFEFDQMVFTDREMYSRRIFAPGVAFQLSEQSQFNFAVLFAQQNYSDMNFLASSILTYSQLDLYPVSYTETSNGLGVNLGLSHRLTGWLSLETHFQSKIDMDGFSQLLGVQADPADFDIPASVDVAVNFQVSPRNSFQLIARHNYYSDVNAFVSRSYPDIFLTFLNDMESPEFKWADQTVFALGYSHTFKQGTEFNIEYTGRQQPPATDDDLTTILKAISADYSVRVGVSTPILGGQLDLYASYAPQPLNFGRTDFGRVSSAFEGRHTEAVLTWLKTF</sequence>